<dbReference type="Proteomes" id="UP000008312">
    <property type="component" value="Unassembled WGS sequence"/>
</dbReference>
<feature type="region of interest" description="Disordered" evidence="1">
    <location>
        <begin position="86"/>
        <end position="109"/>
    </location>
</feature>
<evidence type="ECO:0000313" key="3">
    <source>
        <dbReference type="Proteomes" id="UP000008312"/>
    </source>
</evidence>
<evidence type="ECO:0000256" key="1">
    <source>
        <dbReference type="SAM" id="MobiDB-lite"/>
    </source>
</evidence>
<organism evidence="2">
    <name type="scientific">Blastocystis hominis</name>
    <dbReference type="NCBI Taxonomy" id="12968"/>
    <lineage>
        <taxon>Eukaryota</taxon>
        <taxon>Sar</taxon>
        <taxon>Stramenopiles</taxon>
        <taxon>Bigyra</taxon>
        <taxon>Opalozoa</taxon>
        <taxon>Opalinata</taxon>
        <taxon>Blastocystidae</taxon>
        <taxon>Blastocystis</taxon>
    </lineage>
</organism>
<proteinExistence type="predicted"/>
<dbReference type="GeneID" id="24918766"/>
<protein>
    <submittedName>
        <fullName evidence="2">Uncharacterized protein</fullName>
    </submittedName>
</protein>
<dbReference type="OrthoDB" id="5566853at2759"/>
<dbReference type="RefSeq" id="XP_012895391.1">
    <property type="nucleotide sequence ID" value="XM_013039937.1"/>
</dbReference>
<keyword evidence="3" id="KW-1185">Reference proteome</keyword>
<name>D8LZV4_BLAHO</name>
<feature type="compositionally biased region" description="Low complexity" evidence="1">
    <location>
        <begin position="373"/>
        <end position="388"/>
    </location>
</feature>
<feature type="region of interest" description="Disordered" evidence="1">
    <location>
        <begin position="135"/>
        <end position="167"/>
    </location>
</feature>
<dbReference type="EMBL" id="FN668641">
    <property type="protein sequence ID" value="CBK21343.2"/>
    <property type="molecule type" value="Genomic_DNA"/>
</dbReference>
<sequence>MSFRTEIENAIHQARLHQLSGAIEQCLFDYINILNQLDILRNTVTGDDLQWVNMTFNSTFQEYNTIRATNPQVTITVGQMPASQEVAPSQPAFEAAPAPQSQVSQPALQPQPLFPMSLPANPTQANPVPLAMNPPVEAQPAFSTSPAGNVATEVPASTAGSESAAAPGSDFLTMVSSEIHEFDAKYKVKESLKESFDRGVANVKAWFAEKSLKDRMSDGLHDTEQWLRDNMTKDKVASGFRSASFVVIRGAVRISAGISDGLSRLLARMEAPENADGNNNRNNNPNAALLLDPADCLESPDTTAAALHGENGETVETVETGKQVGNEVPGAPSLPLNPIPMNPSVPINQPMNQPINQPMNQPANLSMPMNQPVNPSVPVNQPANPSVPMNASVPTGQAVNQPMESSMNVN</sequence>
<evidence type="ECO:0000313" key="2">
    <source>
        <dbReference type="EMBL" id="CBK21343.2"/>
    </source>
</evidence>
<dbReference type="InParanoid" id="D8LZV4"/>
<accession>D8LZV4</accession>
<gene>
    <name evidence="2" type="ORF">GSBLH_T00001519001</name>
</gene>
<dbReference type="AlphaFoldDB" id="D8LZV4"/>
<feature type="region of interest" description="Disordered" evidence="1">
    <location>
        <begin position="373"/>
        <end position="410"/>
    </location>
</feature>
<feature type="compositionally biased region" description="Polar residues" evidence="1">
    <location>
        <begin position="392"/>
        <end position="410"/>
    </location>
</feature>
<feature type="compositionally biased region" description="Polar residues" evidence="1">
    <location>
        <begin position="99"/>
        <end position="108"/>
    </location>
</feature>
<reference evidence="2" key="1">
    <citation type="submission" date="2010-02" db="EMBL/GenBank/DDBJ databases">
        <title>Sequencing and annotation of the Blastocystis hominis genome.</title>
        <authorList>
            <person name="Wincker P."/>
        </authorList>
    </citation>
    <scope>NUCLEOTIDE SEQUENCE</scope>
    <source>
        <strain evidence="2">Singapore isolate B</strain>
    </source>
</reference>